<evidence type="ECO:0008006" key="5">
    <source>
        <dbReference type="Google" id="ProtNLM"/>
    </source>
</evidence>
<feature type="compositionally biased region" description="Basic and acidic residues" evidence="2">
    <location>
        <begin position="142"/>
        <end position="159"/>
    </location>
</feature>
<protein>
    <recommendedName>
        <fullName evidence="5">AAA+ ATPase domain-containing protein</fullName>
    </recommendedName>
</protein>
<dbReference type="Proteomes" id="UP001210809">
    <property type="component" value="Unassembled WGS sequence"/>
</dbReference>
<sequence>MREPALRKSMTYNVYDLVKEQIPLSIENADYDTIVSSINEENKNLYCIFFFRWCYEYDKNGESNDRYFGQFVNSELPDVSPDKIPMKHFVINKNPIKNNMPESTTVDKNESVSEVLSENEDNVYIQTNKTDDADDANDADADTDKTELGDDASVDKTDKADEDTVNQKKNTMVLIGHIEKRNTFYNFFPQFELKDGKIEEISPAALRRDYPDIGGINLSISYSDSTAKYFQDKKIDNDDDTVITNAYIVKIDSYYLDDNNNDIYKVKLNLSRIVHDGIALDKIIIPACKNDIYKVVNCEYTNKPLVEMMDGNVTLTNTNIAENENVVMLYNGKYYGPYKAKRRIGDGKYYIKPDITNYLVPFYPNEQVQCFELEKQSYYDDPTETQFIYATGSRQQADIIPDEVLLKSVSENISLESATESPDEFINSYMNMPFVSTLPDSVAQERLERLQRIISDTEAFSDIKQELLSSLLKSLPDTASNLSNQMATESQEYKDLQSQYLDERNKNEENEKLIQKLRKDNQEKEQKITELDSGDFKISSDEAEKLKEELNEYKRMVTDITEAEQKIKKLRDEQSTLETNNEYLRKKSLEYNDELLSAQDKVSNAIKTGIENVASRAFDPFLSNRMMREAASWDAKEEKDIYALRSNELSKVQPSSLYGDDLIDYIVDYVSAKRDYSRNDIINIFTCVTQNFLTVFSGEPGTGKTSMCNIIGDILGLNQFGKDINRFVSVSVERGWSSKRDFIGYYNPLTKKYDKNNSKVFDALQTLDLERDNSQYPYLITLDEANLSQMEYYWSDFMRLADRTSELDSYINIGTENDLFVPRTLRFLATINTDQTTESLSPRLIDRACIIKLPEAKLKKNTNTDMPGEHITWDALYNAFAKDDELSTSTETALESIYGTFKTFGMSVSPRIMLSIEQYIKTAQSLMTGGDNALAREIAIDYAVVQKLLPKINGYYSDYEQFFKSIKQLCEKYNLNKTSSAIEKIEEAQGHNMGYCQYLI</sequence>
<evidence type="ECO:0000256" key="1">
    <source>
        <dbReference type="SAM" id="Coils"/>
    </source>
</evidence>
<proteinExistence type="predicted"/>
<evidence type="ECO:0000313" key="3">
    <source>
        <dbReference type="EMBL" id="MDB8004506.1"/>
    </source>
</evidence>
<dbReference type="InterPro" id="IPR027417">
    <property type="entry name" value="P-loop_NTPase"/>
</dbReference>
<dbReference type="Gene3D" id="3.40.50.300">
    <property type="entry name" value="P-loop containing nucleotide triphosphate hydrolases"/>
    <property type="match status" value="1"/>
</dbReference>
<organism evidence="3 4">
    <name type="scientific">[Eubacterium] siraeum</name>
    <dbReference type="NCBI Taxonomy" id="39492"/>
    <lineage>
        <taxon>Bacteria</taxon>
        <taxon>Bacillati</taxon>
        <taxon>Bacillota</taxon>
        <taxon>Clostridia</taxon>
        <taxon>Eubacteriales</taxon>
        <taxon>Oscillospiraceae</taxon>
        <taxon>Oscillospiraceae incertae sedis</taxon>
    </lineage>
</organism>
<evidence type="ECO:0000313" key="4">
    <source>
        <dbReference type="Proteomes" id="UP001210809"/>
    </source>
</evidence>
<accession>A0AAW6CZV5</accession>
<feature type="coiled-coil region" evidence="1">
    <location>
        <begin position="479"/>
        <end position="587"/>
    </location>
</feature>
<feature type="compositionally biased region" description="Acidic residues" evidence="2">
    <location>
        <begin position="132"/>
        <end position="141"/>
    </location>
</feature>
<feature type="compositionally biased region" description="Polar residues" evidence="2">
    <location>
        <begin position="95"/>
        <end position="104"/>
    </location>
</feature>
<dbReference type="AlphaFoldDB" id="A0AAW6CZV5"/>
<dbReference type="EMBL" id="JAQLXW010000015">
    <property type="protein sequence ID" value="MDB8004506.1"/>
    <property type="molecule type" value="Genomic_DNA"/>
</dbReference>
<reference evidence="3" key="1">
    <citation type="submission" date="2023-01" db="EMBL/GenBank/DDBJ databases">
        <title>Human gut microbiome strain richness.</title>
        <authorList>
            <person name="Chen-Liaw A."/>
        </authorList>
    </citation>
    <scope>NUCLEOTIDE SEQUENCE</scope>
    <source>
        <strain evidence="3">1001283st1_G1_1001283B150217_161031</strain>
    </source>
</reference>
<evidence type="ECO:0000256" key="2">
    <source>
        <dbReference type="SAM" id="MobiDB-lite"/>
    </source>
</evidence>
<name>A0AAW6CZV5_9FIRM</name>
<dbReference type="SUPFAM" id="SSF52540">
    <property type="entry name" value="P-loop containing nucleoside triphosphate hydrolases"/>
    <property type="match status" value="1"/>
</dbReference>
<comment type="caution">
    <text evidence="3">The sequence shown here is derived from an EMBL/GenBank/DDBJ whole genome shotgun (WGS) entry which is preliminary data.</text>
</comment>
<gene>
    <name evidence="3" type="ORF">PNE09_10575</name>
</gene>
<feature type="region of interest" description="Disordered" evidence="2">
    <location>
        <begin position="95"/>
        <end position="163"/>
    </location>
</feature>
<keyword evidence="1" id="KW-0175">Coiled coil</keyword>